<evidence type="ECO:0000256" key="7">
    <source>
        <dbReference type="ARBA" id="ARBA00023128"/>
    </source>
</evidence>
<reference evidence="11 12" key="1">
    <citation type="journal article" date="2015" name="Genome Biol. Evol.">
        <title>Phylogenomic analyses indicate that early fungi evolved digesting cell walls of algal ancestors of land plants.</title>
        <authorList>
            <person name="Chang Y."/>
            <person name="Wang S."/>
            <person name="Sekimoto S."/>
            <person name="Aerts A.L."/>
            <person name="Choi C."/>
            <person name="Clum A."/>
            <person name="LaButti K.M."/>
            <person name="Lindquist E.A."/>
            <person name="Yee Ngan C."/>
            <person name="Ohm R.A."/>
            <person name="Salamov A.A."/>
            <person name="Grigoriev I.V."/>
            <person name="Spatafora J.W."/>
            <person name="Berbee M.L."/>
        </authorList>
    </citation>
    <scope>NUCLEOTIDE SEQUENCE [LARGE SCALE GENOMIC DNA]</scope>
    <source>
        <strain evidence="11 12">NRRL 28638</strain>
    </source>
</reference>
<evidence type="ECO:0000256" key="8">
    <source>
        <dbReference type="ARBA" id="ARBA00023136"/>
    </source>
</evidence>
<dbReference type="PANTHER" id="PTHR12743:SF3">
    <property type="entry name" value="HOLOCYTOCHROME-C SYNTHASE"/>
    <property type="match status" value="1"/>
</dbReference>
<evidence type="ECO:0000256" key="3">
    <source>
        <dbReference type="ARBA" id="ARBA00022617"/>
    </source>
</evidence>
<keyword evidence="6 10" id="KW-0408">Iron</keyword>
<evidence type="ECO:0000256" key="10">
    <source>
        <dbReference type="RuleBase" id="RU363130"/>
    </source>
</evidence>
<dbReference type="EMBL" id="KQ964465">
    <property type="protein sequence ID" value="KXN71875.1"/>
    <property type="molecule type" value="Genomic_DNA"/>
</dbReference>
<comment type="subcellular location">
    <subcellularLocation>
        <location evidence="1 10">Mitochondrion inner membrane</location>
    </subcellularLocation>
</comment>
<dbReference type="EC" id="4.4.1.17" evidence="10"/>
<keyword evidence="7 10" id="KW-0496">Mitochondrion</keyword>
<proteinExistence type="inferred from homology"/>
<dbReference type="InterPro" id="IPR000511">
    <property type="entry name" value="Holocyt_c/c1_synthase"/>
</dbReference>
<gene>
    <name evidence="11" type="ORF">CONCODRAFT_78116</name>
</gene>
<name>A0A137PA40_CONC2</name>
<dbReference type="Proteomes" id="UP000070444">
    <property type="component" value="Unassembled WGS sequence"/>
</dbReference>
<sequence>MHNKDNKEAPKLFNLDNNIPFLPNEPVSDQKTELSLDRDISSIPKANSESNWEYPSPQQFYNALKRKGWETPEDKIDVMVDIHNFLNEGAWEEVMKWERLHKCDCDDPKLLRFRGRPQELSPKAWWSHKILGAPRPFDRHDWTVDRCGKEVRYIIDYYGGPDEDGSPTFNLDVRPAIDTFESAKDRFTVGMQSFFSRFTGEKKDQN</sequence>
<evidence type="ECO:0000256" key="1">
    <source>
        <dbReference type="ARBA" id="ARBA00004273"/>
    </source>
</evidence>
<keyword evidence="8 10" id="KW-0472">Membrane</keyword>
<evidence type="ECO:0000256" key="5">
    <source>
        <dbReference type="ARBA" id="ARBA00022792"/>
    </source>
</evidence>
<evidence type="ECO:0000313" key="11">
    <source>
        <dbReference type="EMBL" id="KXN71875.1"/>
    </source>
</evidence>
<accession>A0A137PA40</accession>
<keyword evidence="9 10" id="KW-0456">Lyase</keyword>
<evidence type="ECO:0000256" key="4">
    <source>
        <dbReference type="ARBA" id="ARBA00022723"/>
    </source>
</evidence>
<protein>
    <recommendedName>
        <fullName evidence="10">Holocytochrome c-type synthase</fullName>
        <ecNumber evidence="10">4.4.1.17</ecNumber>
    </recommendedName>
</protein>
<dbReference type="OrthoDB" id="4243at2759"/>
<evidence type="ECO:0000256" key="2">
    <source>
        <dbReference type="ARBA" id="ARBA00007255"/>
    </source>
</evidence>
<comment type="catalytic activity">
    <reaction evidence="10">
        <text>holo-[cytochrome c] = apo-[cytochrome c] + heme b</text>
        <dbReference type="Rhea" id="RHEA:22648"/>
        <dbReference type="Rhea" id="RHEA-COMP:10725"/>
        <dbReference type="Rhea" id="RHEA-COMP:10726"/>
        <dbReference type="ChEBI" id="CHEBI:29950"/>
        <dbReference type="ChEBI" id="CHEBI:60344"/>
        <dbReference type="ChEBI" id="CHEBI:83739"/>
        <dbReference type="EC" id="4.4.1.17"/>
    </reaction>
</comment>
<dbReference type="PANTHER" id="PTHR12743">
    <property type="entry name" value="CYTOCHROME C1 HEME LYASE"/>
    <property type="match status" value="1"/>
</dbReference>
<dbReference type="GO" id="GO:0046872">
    <property type="term" value="F:metal ion binding"/>
    <property type="evidence" value="ECO:0007669"/>
    <property type="project" value="UniProtKB-KW"/>
</dbReference>
<keyword evidence="5 10" id="KW-0999">Mitochondrion inner membrane</keyword>
<dbReference type="GO" id="GO:0005743">
    <property type="term" value="C:mitochondrial inner membrane"/>
    <property type="evidence" value="ECO:0007669"/>
    <property type="project" value="UniProtKB-SubCell"/>
</dbReference>
<dbReference type="STRING" id="796925.A0A137PA40"/>
<dbReference type="AlphaFoldDB" id="A0A137PA40"/>
<keyword evidence="4 10" id="KW-0479">Metal-binding</keyword>
<dbReference type="OMA" id="KARFWLF"/>
<dbReference type="GO" id="GO:0004408">
    <property type="term" value="F:holocytochrome-c synthase activity"/>
    <property type="evidence" value="ECO:0007669"/>
    <property type="project" value="UniProtKB-EC"/>
</dbReference>
<comment type="similarity">
    <text evidence="2 10">Belongs to the cytochrome c-type heme lyase family.</text>
</comment>
<dbReference type="Pfam" id="PF01265">
    <property type="entry name" value="Cyto_heme_lyase"/>
    <property type="match status" value="1"/>
</dbReference>
<comment type="function">
    <text evidence="10">Lyase that catalyzes the covalent linking of the heme group to the cytochrome C apoprotein to produce the mature functional cytochrome.</text>
</comment>
<evidence type="ECO:0000313" key="12">
    <source>
        <dbReference type="Proteomes" id="UP000070444"/>
    </source>
</evidence>
<dbReference type="PROSITE" id="PS00822">
    <property type="entry name" value="CYTO_HEME_LYASE_2"/>
    <property type="match status" value="1"/>
</dbReference>
<evidence type="ECO:0000256" key="6">
    <source>
        <dbReference type="ARBA" id="ARBA00023004"/>
    </source>
</evidence>
<keyword evidence="3 10" id="KW-0349">Heme</keyword>
<organism evidence="11 12">
    <name type="scientific">Conidiobolus coronatus (strain ATCC 28846 / CBS 209.66 / NRRL 28638)</name>
    <name type="common">Delacroixia coronata</name>
    <dbReference type="NCBI Taxonomy" id="796925"/>
    <lineage>
        <taxon>Eukaryota</taxon>
        <taxon>Fungi</taxon>
        <taxon>Fungi incertae sedis</taxon>
        <taxon>Zoopagomycota</taxon>
        <taxon>Entomophthoromycotina</taxon>
        <taxon>Entomophthoromycetes</taxon>
        <taxon>Entomophthorales</taxon>
        <taxon>Ancylistaceae</taxon>
        <taxon>Conidiobolus</taxon>
    </lineage>
</organism>
<keyword evidence="12" id="KW-1185">Reference proteome</keyword>
<evidence type="ECO:0000256" key="9">
    <source>
        <dbReference type="ARBA" id="ARBA00023239"/>
    </source>
</evidence>
<dbReference type="GO" id="GO:0005758">
    <property type="term" value="C:mitochondrial intermembrane space"/>
    <property type="evidence" value="ECO:0007669"/>
    <property type="project" value="EnsemblFungi"/>
</dbReference>